<sequence>MSSFGQKLTHDVHFLDHIKHEVPVQVYLNTTHEDIGFVQSFSDHYIKMNDVFYNRSQFKFISRPGY</sequence>
<protein>
    <submittedName>
        <fullName evidence="1">Uncharacterized protein</fullName>
    </submittedName>
</protein>
<reference evidence="1 2" key="1">
    <citation type="submission" date="2022-02" db="EMBL/GenBank/DDBJ databases">
        <title>Paenibacillus sp. MBLB1776 Whole Genome Shotgun Sequencing.</title>
        <authorList>
            <person name="Hwang C.Y."/>
            <person name="Cho E.-S."/>
            <person name="Seo M.-J."/>
        </authorList>
    </citation>
    <scope>NUCLEOTIDE SEQUENCE [LARGE SCALE GENOMIC DNA]</scope>
    <source>
        <strain evidence="1 2">MBLB1776</strain>
    </source>
</reference>
<dbReference type="RefSeq" id="WP_315605451.1">
    <property type="nucleotide sequence ID" value="NZ_CP130318.1"/>
</dbReference>
<dbReference type="Proteomes" id="UP001305702">
    <property type="component" value="Chromosome"/>
</dbReference>
<evidence type="ECO:0000313" key="2">
    <source>
        <dbReference type="Proteomes" id="UP001305702"/>
    </source>
</evidence>
<dbReference type="KEGG" id="paun:MJA45_00940"/>
<organism evidence="1 2">
    <name type="scientific">Paenibacillus aurantius</name>
    <dbReference type="NCBI Taxonomy" id="2918900"/>
    <lineage>
        <taxon>Bacteria</taxon>
        <taxon>Bacillati</taxon>
        <taxon>Bacillota</taxon>
        <taxon>Bacilli</taxon>
        <taxon>Bacillales</taxon>
        <taxon>Paenibacillaceae</taxon>
        <taxon>Paenibacillus</taxon>
    </lineage>
</organism>
<keyword evidence="2" id="KW-1185">Reference proteome</keyword>
<dbReference type="EMBL" id="CP130318">
    <property type="protein sequence ID" value="WNQ11673.1"/>
    <property type="molecule type" value="Genomic_DNA"/>
</dbReference>
<name>A0AA96LEU3_9BACL</name>
<dbReference type="AlphaFoldDB" id="A0AA96LEU3"/>
<accession>A0AA96LEU3</accession>
<proteinExistence type="predicted"/>
<gene>
    <name evidence="1" type="ORF">MJA45_00940</name>
</gene>
<evidence type="ECO:0000313" key="1">
    <source>
        <dbReference type="EMBL" id="WNQ11673.1"/>
    </source>
</evidence>